<evidence type="ECO:0000313" key="3">
    <source>
        <dbReference type="EMBL" id="TXR53651.1"/>
    </source>
</evidence>
<feature type="domain" description="CobE/GbiG C-terminal" evidence="1">
    <location>
        <begin position="127"/>
        <end position="258"/>
    </location>
</feature>
<dbReference type="InterPro" id="IPR036518">
    <property type="entry name" value="CobE/GbiG_C_sf"/>
</dbReference>
<keyword evidence="4" id="KW-1185">Reference proteome</keyword>
<protein>
    <submittedName>
        <fullName evidence="3">Cobalamin biosynthesis protein CbiG</fullName>
    </submittedName>
</protein>
<dbReference type="GO" id="GO:0009236">
    <property type="term" value="P:cobalamin biosynthetic process"/>
    <property type="evidence" value="ECO:0007669"/>
    <property type="project" value="InterPro"/>
</dbReference>
<dbReference type="InterPro" id="IPR052553">
    <property type="entry name" value="CbiG_hydrolase"/>
</dbReference>
<dbReference type="OrthoDB" id="9781023at2"/>
<dbReference type="InterPro" id="IPR038029">
    <property type="entry name" value="GbiG_N_sf"/>
</dbReference>
<evidence type="ECO:0000259" key="2">
    <source>
        <dbReference type="Pfam" id="PF11760"/>
    </source>
</evidence>
<feature type="domain" description="Cobalamin synthesis G N-terminal" evidence="2">
    <location>
        <begin position="41"/>
        <end position="118"/>
    </location>
</feature>
<dbReference type="SUPFAM" id="SSF159664">
    <property type="entry name" value="CobE/GbiG C-terminal domain-like"/>
    <property type="match status" value="1"/>
</dbReference>
<dbReference type="SUPFAM" id="SSF159672">
    <property type="entry name" value="CbiG N-terminal domain-like"/>
    <property type="match status" value="1"/>
</dbReference>
<dbReference type="Proteomes" id="UP000321764">
    <property type="component" value="Unassembled WGS sequence"/>
</dbReference>
<dbReference type="InterPro" id="IPR021744">
    <property type="entry name" value="CbiG_N"/>
</dbReference>
<proteinExistence type="predicted"/>
<dbReference type="Pfam" id="PF11760">
    <property type="entry name" value="CbiG_N"/>
    <property type="match status" value="1"/>
</dbReference>
<dbReference type="EMBL" id="VKAD01000001">
    <property type="protein sequence ID" value="TXR53651.1"/>
    <property type="molecule type" value="Genomic_DNA"/>
</dbReference>
<name>A0A5C8Z922_9GAMM</name>
<gene>
    <name evidence="3" type="ORF">FME95_03575</name>
</gene>
<accession>A0A5C8Z922</accession>
<dbReference type="Pfam" id="PF01890">
    <property type="entry name" value="CbiG_C"/>
    <property type="match status" value="1"/>
</dbReference>
<dbReference type="AlphaFoldDB" id="A0A5C8Z922"/>
<comment type="caution">
    <text evidence="3">The sequence shown here is derived from an EMBL/GenBank/DDBJ whole genome shotgun (WGS) entry which is preliminary data.</text>
</comment>
<evidence type="ECO:0000313" key="4">
    <source>
        <dbReference type="Proteomes" id="UP000321764"/>
    </source>
</evidence>
<dbReference type="Gene3D" id="3.40.50.11220">
    <property type="match status" value="1"/>
</dbReference>
<dbReference type="RefSeq" id="WP_147713051.1">
    <property type="nucleotide sequence ID" value="NZ_VKAD01000001.1"/>
</dbReference>
<evidence type="ECO:0000259" key="1">
    <source>
        <dbReference type="Pfam" id="PF01890"/>
    </source>
</evidence>
<reference evidence="3 4" key="1">
    <citation type="submission" date="2019-07" db="EMBL/GenBank/DDBJ databases">
        <title>Reinekea sp. strain SSH23 genome sequencing and assembly.</title>
        <authorList>
            <person name="Kim I."/>
        </authorList>
    </citation>
    <scope>NUCLEOTIDE SEQUENCE [LARGE SCALE GENOMIC DNA]</scope>
    <source>
        <strain evidence="3 4">SSH23</strain>
    </source>
</reference>
<dbReference type="PANTHER" id="PTHR37477">
    <property type="entry name" value="COBALT-PRECORRIN-5A HYDROLASE"/>
    <property type="match status" value="1"/>
</dbReference>
<organism evidence="3 4">
    <name type="scientific">Reinekea thalattae</name>
    <dbReference type="NCBI Taxonomy" id="2593301"/>
    <lineage>
        <taxon>Bacteria</taxon>
        <taxon>Pseudomonadati</taxon>
        <taxon>Pseudomonadota</taxon>
        <taxon>Gammaproteobacteria</taxon>
        <taxon>Oceanospirillales</taxon>
        <taxon>Saccharospirillaceae</taxon>
        <taxon>Reinekea</taxon>
    </lineage>
</organism>
<dbReference type="PANTHER" id="PTHR37477:SF1">
    <property type="entry name" value="COBALT-PRECORRIN-5A HYDROLASE"/>
    <property type="match status" value="1"/>
</dbReference>
<dbReference type="Gene3D" id="3.30.420.180">
    <property type="entry name" value="CobE/GbiG C-terminal domain"/>
    <property type="match status" value="1"/>
</dbReference>
<dbReference type="InterPro" id="IPR002750">
    <property type="entry name" value="CobE/GbiG_C"/>
</dbReference>
<sequence>MNRPIKIFSLTASGARLAERLVDLVENSEHLANAKPFAQQVQTAFQQGDALILICATGIAVRTLAPVLQSKLTDPPVLVLDEQGQFVIPLLSGHEGGANAWAQRLAEQLQAQLVLTTAKGYLKPVYAVGMGCERGCSKEHLAELFQQALTQTNLKLADINSLNSIDIKADEQGLIELADDLKLPYQTFDVDRLKVVEPLLSTRSEYVYNTVGVYGVAESAALVAAMAAVSSDSNQQKLNNTELVLNKIKTPKATVAIARCFLDE</sequence>